<dbReference type="AlphaFoldDB" id="A0A7H9B1E4"/>
<dbReference type="InterPro" id="IPR019419">
    <property type="entry name" value="AIM19"/>
</dbReference>
<evidence type="ECO:0000313" key="3">
    <source>
        <dbReference type="Proteomes" id="UP000509704"/>
    </source>
</evidence>
<evidence type="ECO:0000313" key="2">
    <source>
        <dbReference type="EMBL" id="QLG72485.1"/>
    </source>
</evidence>
<dbReference type="GO" id="GO:0005739">
    <property type="term" value="C:mitochondrion"/>
    <property type="evidence" value="ECO:0007669"/>
    <property type="project" value="TreeGrafter"/>
</dbReference>
<feature type="region of interest" description="Disordered" evidence="1">
    <location>
        <begin position="1"/>
        <end position="23"/>
    </location>
</feature>
<dbReference type="PANTHER" id="PTHR28177">
    <property type="entry name" value="ALTERED INHERITANCE OF MITOCHONDRIA PROTEIN 19, MITOCHONDRIAL"/>
    <property type="match status" value="1"/>
</dbReference>
<dbReference type="Proteomes" id="UP000509704">
    <property type="component" value="Chromosome 4"/>
</dbReference>
<reference evidence="2 3" key="1">
    <citation type="submission" date="2020-07" db="EMBL/GenBank/DDBJ databases">
        <title>The yeast mating-type switching endonuclease HO is a domesticated member of an unorthodox homing genetic element family.</title>
        <authorList>
            <person name="Coughlan A.Y."/>
            <person name="Lombardi L."/>
            <person name="Braun-Galleani S."/>
            <person name="Martos A.R."/>
            <person name="Galeote V."/>
            <person name="Bigey F."/>
            <person name="Dequin S."/>
            <person name="Byrne K.P."/>
            <person name="Wolfe K.H."/>
        </authorList>
    </citation>
    <scope>NUCLEOTIDE SEQUENCE [LARGE SCALE GENOMIC DNA]</scope>
    <source>
        <strain evidence="2 3">NRRL Y-6702</strain>
    </source>
</reference>
<dbReference type="KEGG" id="zmk:HG535_0D01930"/>
<dbReference type="EMBL" id="CP058607">
    <property type="protein sequence ID" value="QLG72485.1"/>
    <property type="molecule type" value="Genomic_DNA"/>
</dbReference>
<sequence>MENPADAQGRLKSPVPEKPNGKQLFSYTDTPTPALLNCSMLLLTPIISPATVSPVSVAQRSASSRLANMLTKPKYLGPTKKTALLFGGAQALGAWMIHDGDLESGCGFLAAWSTLYLIVGGRGSLKSLRYGKVWPLMLSTISLGNAYLYGRRFISGGFS</sequence>
<dbReference type="OrthoDB" id="5554402at2759"/>
<protein>
    <submittedName>
        <fullName evidence="2">Uncharacterized protein</fullName>
    </submittedName>
</protein>
<dbReference type="PANTHER" id="PTHR28177:SF1">
    <property type="entry name" value="ALTERED INHERITANCE OF MITOCHONDRIA PROTEIN 19, MITOCHONDRIAL"/>
    <property type="match status" value="1"/>
</dbReference>
<dbReference type="Pfam" id="PF10315">
    <property type="entry name" value="Aim19"/>
    <property type="match status" value="1"/>
</dbReference>
<dbReference type="GeneID" id="59236209"/>
<dbReference type="RefSeq" id="XP_037144213.1">
    <property type="nucleotide sequence ID" value="XM_037288318.1"/>
</dbReference>
<name>A0A7H9B1E4_ZYGMR</name>
<evidence type="ECO:0000256" key="1">
    <source>
        <dbReference type="SAM" id="MobiDB-lite"/>
    </source>
</evidence>
<keyword evidence="3" id="KW-1185">Reference proteome</keyword>
<proteinExistence type="predicted"/>
<accession>A0A7H9B1E4</accession>
<organism evidence="2 3">
    <name type="scientific">Zygotorulaspora mrakii</name>
    <name type="common">Zygosaccharomyces mrakii</name>
    <dbReference type="NCBI Taxonomy" id="42260"/>
    <lineage>
        <taxon>Eukaryota</taxon>
        <taxon>Fungi</taxon>
        <taxon>Dikarya</taxon>
        <taxon>Ascomycota</taxon>
        <taxon>Saccharomycotina</taxon>
        <taxon>Saccharomycetes</taxon>
        <taxon>Saccharomycetales</taxon>
        <taxon>Saccharomycetaceae</taxon>
        <taxon>Zygotorulaspora</taxon>
    </lineage>
</organism>
<gene>
    <name evidence="2" type="ORF">HG535_0D01930</name>
</gene>